<sequence>MTFINSNPSNKDNVSQRKLDSNDKTIAFLTTKVNCESLQDIKAFMFMSILPGMNECI</sequence>
<name>A0A1E3P651_WICAA</name>
<gene>
    <name evidence="1" type="ORF">WICANDRAFT_92840</name>
</gene>
<dbReference type="RefSeq" id="XP_019039629.1">
    <property type="nucleotide sequence ID" value="XM_019186383.1"/>
</dbReference>
<reference evidence="1 2" key="1">
    <citation type="journal article" date="2016" name="Proc. Natl. Acad. Sci. U.S.A.">
        <title>Comparative genomics of biotechnologically important yeasts.</title>
        <authorList>
            <person name="Riley R."/>
            <person name="Haridas S."/>
            <person name="Wolfe K.H."/>
            <person name="Lopes M.R."/>
            <person name="Hittinger C.T."/>
            <person name="Goeker M."/>
            <person name="Salamov A.A."/>
            <person name="Wisecaver J.H."/>
            <person name="Long T.M."/>
            <person name="Calvey C.H."/>
            <person name="Aerts A.L."/>
            <person name="Barry K.W."/>
            <person name="Choi C."/>
            <person name="Clum A."/>
            <person name="Coughlan A.Y."/>
            <person name="Deshpande S."/>
            <person name="Douglass A.P."/>
            <person name="Hanson S.J."/>
            <person name="Klenk H.-P."/>
            <person name="LaButti K.M."/>
            <person name="Lapidus A."/>
            <person name="Lindquist E.A."/>
            <person name="Lipzen A.M."/>
            <person name="Meier-Kolthoff J.P."/>
            <person name="Ohm R.A."/>
            <person name="Otillar R.P."/>
            <person name="Pangilinan J.L."/>
            <person name="Peng Y."/>
            <person name="Rokas A."/>
            <person name="Rosa C.A."/>
            <person name="Scheuner C."/>
            <person name="Sibirny A.A."/>
            <person name="Slot J.C."/>
            <person name="Stielow J.B."/>
            <person name="Sun H."/>
            <person name="Kurtzman C.P."/>
            <person name="Blackwell M."/>
            <person name="Grigoriev I.V."/>
            <person name="Jeffries T.W."/>
        </authorList>
    </citation>
    <scope>NUCLEOTIDE SEQUENCE [LARGE SCALE GENOMIC DNA]</scope>
    <source>
        <strain evidence="2">ATCC 58044 / CBS 1984 / NCYC 433 / NRRL Y-366-8</strain>
    </source>
</reference>
<dbReference type="AlphaFoldDB" id="A0A1E3P651"/>
<dbReference type="Proteomes" id="UP000094112">
    <property type="component" value="Unassembled WGS sequence"/>
</dbReference>
<protein>
    <submittedName>
        <fullName evidence="1">Uncharacterized protein</fullName>
    </submittedName>
</protein>
<organism evidence="1 2">
    <name type="scientific">Wickerhamomyces anomalus (strain ATCC 58044 / CBS 1984 / NCYC 433 / NRRL Y-366-8)</name>
    <name type="common">Yeast</name>
    <name type="synonym">Hansenula anomala</name>
    <dbReference type="NCBI Taxonomy" id="683960"/>
    <lineage>
        <taxon>Eukaryota</taxon>
        <taxon>Fungi</taxon>
        <taxon>Dikarya</taxon>
        <taxon>Ascomycota</taxon>
        <taxon>Saccharomycotina</taxon>
        <taxon>Saccharomycetes</taxon>
        <taxon>Phaffomycetales</taxon>
        <taxon>Wickerhamomycetaceae</taxon>
        <taxon>Wickerhamomyces</taxon>
    </lineage>
</organism>
<feature type="non-terminal residue" evidence="1">
    <location>
        <position position="57"/>
    </location>
</feature>
<keyword evidence="2" id="KW-1185">Reference proteome</keyword>
<accession>A0A1E3P651</accession>
<dbReference type="GeneID" id="30203629"/>
<proteinExistence type="predicted"/>
<evidence type="ECO:0000313" key="2">
    <source>
        <dbReference type="Proteomes" id="UP000094112"/>
    </source>
</evidence>
<evidence type="ECO:0000313" key="1">
    <source>
        <dbReference type="EMBL" id="ODQ60422.1"/>
    </source>
</evidence>
<dbReference type="EMBL" id="KV454210">
    <property type="protein sequence ID" value="ODQ60422.1"/>
    <property type="molecule type" value="Genomic_DNA"/>
</dbReference>